<dbReference type="RefSeq" id="WP_039305185.1">
    <property type="nucleotide sequence ID" value="NZ_JQHL01000005.1"/>
</dbReference>
<accession>A0A093S4H0</accession>
<sequence length="113" mass="12228">MEQLIYPEGTENAPGTITANKSVNVANPFNTLGCMIQIEFLIDDEWGVACNGIHEGTVAGQTMGIGANFLDKNTIVIKTGSATITRGGLWDANPWNKGQMNSAKYRLRVIKLT</sequence>
<keyword evidence="3" id="KW-1185">Reference proteome</keyword>
<organism evidence="1 4">
    <name type="scientific">Pectobacterium betavasculorum</name>
    <dbReference type="NCBI Taxonomy" id="55207"/>
    <lineage>
        <taxon>Bacteria</taxon>
        <taxon>Pseudomonadati</taxon>
        <taxon>Pseudomonadota</taxon>
        <taxon>Gammaproteobacteria</taxon>
        <taxon>Enterobacterales</taxon>
        <taxon>Pectobacteriaceae</taxon>
        <taxon>Pectobacterium</taxon>
    </lineage>
</organism>
<dbReference type="Proteomes" id="UP000032869">
    <property type="component" value="Unassembled WGS sequence"/>
</dbReference>
<name>A0A093S4H0_9GAMM</name>
<evidence type="ECO:0000313" key="4">
    <source>
        <dbReference type="Proteomes" id="UP000032874"/>
    </source>
</evidence>
<evidence type="ECO:0000313" key="2">
    <source>
        <dbReference type="EMBL" id="KFX19833.1"/>
    </source>
</evidence>
<protein>
    <submittedName>
        <fullName evidence="1">Uncharacterized protein</fullName>
    </submittedName>
</protein>
<evidence type="ECO:0000313" key="3">
    <source>
        <dbReference type="Proteomes" id="UP000032869"/>
    </source>
</evidence>
<dbReference type="Proteomes" id="UP000032874">
    <property type="component" value="Unassembled WGS sequence"/>
</dbReference>
<dbReference type="EMBL" id="JQHM01000001">
    <property type="protein sequence ID" value="KFX07734.1"/>
    <property type="molecule type" value="Genomic_DNA"/>
</dbReference>
<evidence type="ECO:0000313" key="1">
    <source>
        <dbReference type="EMBL" id="KFX07734.1"/>
    </source>
</evidence>
<dbReference type="AlphaFoldDB" id="A0A093S4H0"/>
<reference evidence="3 4" key="1">
    <citation type="submission" date="2014-08" db="EMBL/GenBank/DDBJ databases">
        <title>Genome sequences of NCPPB Pectobacterium isolates.</title>
        <authorList>
            <person name="Glover R.H."/>
            <person name="Sapp M."/>
            <person name="Elphinstone J."/>
        </authorList>
    </citation>
    <scope>NUCLEOTIDE SEQUENCE [LARGE SCALE GENOMIC DNA]</scope>
    <source>
        <strain evidence="2 3">NCPPB 2793</strain>
        <strain evidence="1 4">NCPPB 2795</strain>
    </source>
</reference>
<proteinExistence type="predicted"/>
<dbReference type="EMBL" id="JQHL01000005">
    <property type="protein sequence ID" value="KFX19833.1"/>
    <property type="molecule type" value="Genomic_DNA"/>
</dbReference>
<gene>
    <name evidence="2" type="ORF">JV35_13025</name>
    <name evidence="1" type="ORF">KP22_06495</name>
</gene>
<comment type="caution">
    <text evidence="1">The sequence shown here is derived from an EMBL/GenBank/DDBJ whole genome shotgun (WGS) entry which is preliminary data.</text>
</comment>